<reference evidence="2" key="2">
    <citation type="submission" date="2024-10" db="UniProtKB">
        <authorList>
            <consortium name="EnsemblProtists"/>
        </authorList>
    </citation>
    <scope>IDENTIFICATION</scope>
</reference>
<keyword evidence="1" id="KW-0732">Signal</keyword>
<dbReference type="RefSeq" id="XP_005758391.1">
    <property type="nucleotide sequence ID" value="XM_005758334.1"/>
</dbReference>
<accession>A0A0D3I3X7</accession>
<dbReference type="GeneID" id="17252076"/>
<dbReference type="Pfam" id="PF01344">
    <property type="entry name" value="Kelch_1"/>
    <property type="match status" value="1"/>
</dbReference>
<dbReference type="GO" id="GO:2000762">
    <property type="term" value="P:regulation of phenylpropanoid metabolic process"/>
    <property type="evidence" value="ECO:0007669"/>
    <property type="project" value="InterPro"/>
</dbReference>
<name>A0A0D3I3X7_EMIH1</name>
<dbReference type="AlphaFoldDB" id="A0A0D3I3X7"/>
<dbReference type="SUPFAM" id="SSF117281">
    <property type="entry name" value="Kelch motif"/>
    <property type="match status" value="1"/>
</dbReference>
<proteinExistence type="predicted"/>
<dbReference type="PaxDb" id="2903-EOD05962"/>
<evidence type="ECO:0000256" key="1">
    <source>
        <dbReference type="SAM" id="SignalP"/>
    </source>
</evidence>
<protein>
    <recommendedName>
        <fullName evidence="4">Galactose oxidase</fullName>
    </recommendedName>
</protein>
<evidence type="ECO:0000313" key="2">
    <source>
        <dbReference type="EnsemblProtists" id="EOD05962"/>
    </source>
</evidence>
<dbReference type="PANTHER" id="PTHR46407:SF3">
    <property type="entry name" value="OS02G0208700 PROTEIN"/>
    <property type="match status" value="1"/>
</dbReference>
<sequence length="418" mass="44988">MSLHYIPLSIPSMLAFAALLCFTHASSLPMASIMASPQAKSGLTEPASAESYASPHVTVLYEENVDFANLAFDSLSLFYETESTRSTCSASAAGTPYASSIADSSIGLNTHHTFGFALGGYGHLVTGSKYGAGSNAYATTYTDAFERYDPASGQWSGLGPFPGGARSYAIGDVHPSLASVYFGFGRSATVIFRDLWRYDGTSWTQLASCPPGCERFHPAFVALQTKVFVAAGSSYGGNLKSAWAYDIARDEWEQLPDLPGMARHHPYQFLAAGQPHVFGGHGNGIYRDLYRWTLNAGTGSWERQVTLRASLPSGAEGRVAGTQFSAGGSGYVLSGDGQDHRSMVQGEFWRYNAGTDSWEQLPSHPGASRPARAVARASRWAPASFVLGGFVYLYNGLERLPGEDPFYPTTAYRFQLPL</sequence>
<reference evidence="3" key="1">
    <citation type="journal article" date="2013" name="Nature">
        <title>Pan genome of the phytoplankton Emiliania underpins its global distribution.</title>
        <authorList>
            <person name="Read B.A."/>
            <person name="Kegel J."/>
            <person name="Klute M.J."/>
            <person name="Kuo A."/>
            <person name="Lefebvre S.C."/>
            <person name="Maumus F."/>
            <person name="Mayer C."/>
            <person name="Miller J."/>
            <person name="Monier A."/>
            <person name="Salamov A."/>
            <person name="Young J."/>
            <person name="Aguilar M."/>
            <person name="Claverie J.M."/>
            <person name="Frickenhaus S."/>
            <person name="Gonzalez K."/>
            <person name="Herman E.K."/>
            <person name="Lin Y.C."/>
            <person name="Napier J."/>
            <person name="Ogata H."/>
            <person name="Sarno A.F."/>
            <person name="Shmutz J."/>
            <person name="Schroeder D."/>
            <person name="de Vargas C."/>
            <person name="Verret F."/>
            <person name="von Dassow P."/>
            <person name="Valentin K."/>
            <person name="Van de Peer Y."/>
            <person name="Wheeler G."/>
            <person name="Dacks J.B."/>
            <person name="Delwiche C.F."/>
            <person name="Dyhrman S.T."/>
            <person name="Glockner G."/>
            <person name="John U."/>
            <person name="Richards T."/>
            <person name="Worden A.Z."/>
            <person name="Zhang X."/>
            <person name="Grigoriev I.V."/>
            <person name="Allen A.E."/>
            <person name="Bidle K."/>
            <person name="Borodovsky M."/>
            <person name="Bowler C."/>
            <person name="Brownlee C."/>
            <person name="Cock J.M."/>
            <person name="Elias M."/>
            <person name="Gladyshev V.N."/>
            <person name="Groth M."/>
            <person name="Guda C."/>
            <person name="Hadaegh A."/>
            <person name="Iglesias-Rodriguez M.D."/>
            <person name="Jenkins J."/>
            <person name="Jones B.M."/>
            <person name="Lawson T."/>
            <person name="Leese F."/>
            <person name="Lindquist E."/>
            <person name="Lobanov A."/>
            <person name="Lomsadze A."/>
            <person name="Malik S.B."/>
            <person name="Marsh M.E."/>
            <person name="Mackinder L."/>
            <person name="Mock T."/>
            <person name="Mueller-Roeber B."/>
            <person name="Pagarete A."/>
            <person name="Parker M."/>
            <person name="Probert I."/>
            <person name="Quesneville H."/>
            <person name="Raines C."/>
            <person name="Rensing S.A."/>
            <person name="Riano-Pachon D.M."/>
            <person name="Richier S."/>
            <person name="Rokitta S."/>
            <person name="Shiraiwa Y."/>
            <person name="Soanes D.M."/>
            <person name="van der Giezen M."/>
            <person name="Wahlund T.M."/>
            <person name="Williams B."/>
            <person name="Wilson W."/>
            <person name="Wolfe G."/>
            <person name="Wurch L.L."/>
        </authorList>
    </citation>
    <scope>NUCLEOTIDE SEQUENCE</scope>
</reference>
<feature type="signal peptide" evidence="1">
    <location>
        <begin position="1"/>
        <end position="25"/>
    </location>
</feature>
<dbReference type="EnsemblProtists" id="EOD05962">
    <property type="protein sequence ID" value="EOD05962"/>
    <property type="gene ID" value="EMIHUDRAFT_219685"/>
</dbReference>
<dbReference type="InterPro" id="IPR006652">
    <property type="entry name" value="Kelch_1"/>
</dbReference>
<dbReference type="InterPro" id="IPR044595">
    <property type="entry name" value="KMD1-4"/>
</dbReference>
<evidence type="ECO:0000313" key="3">
    <source>
        <dbReference type="Proteomes" id="UP000013827"/>
    </source>
</evidence>
<dbReference type="InterPro" id="IPR015915">
    <property type="entry name" value="Kelch-typ_b-propeller"/>
</dbReference>
<dbReference type="PANTHER" id="PTHR46407">
    <property type="entry name" value="OS02G0208700 PROTEIN"/>
    <property type="match status" value="1"/>
</dbReference>
<organism evidence="2 3">
    <name type="scientific">Emiliania huxleyi (strain CCMP1516)</name>
    <dbReference type="NCBI Taxonomy" id="280463"/>
    <lineage>
        <taxon>Eukaryota</taxon>
        <taxon>Haptista</taxon>
        <taxon>Haptophyta</taxon>
        <taxon>Prymnesiophyceae</taxon>
        <taxon>Isochrysidales</taxon>
        <taxon>Noelaerhabdaceae</taxon>
        <taxon>Emiliania</taxon>
    </lineage>
</organism>
<dbReference type="GO" id="GO:0080037">
    <property type="term" value="P:negative regulation of cytokinin-activated signaling pathway"/>
    <property type="evidence" value="ECO:0007669"/>
    <property type="project" value="InterPro"/>
</dbReference>
<dbReference type="STRING" id="2903.R1B9N5"/>
<evidence type="ECO:0008006" key="4">
    <source>
        <dbReference type="Google" id="ProtNLM"/>
    </source>
</evidence>
<feature type="chain" id="PRO_5044290902" description="Galactose oxidase" evidence="1">
    <location>
        <begin position="26"/>
        <end position="418"/>
    </location>
</feature>
<dbReference type="Gene3D" id="2.120.10.80">
    <property type="entry name" value="Kelch-type beta propeller"/>
    <property type="match status" value="2"/>
</dbReference>
<keyword evidence="3" id="KW-1185">Reference proteome</keyword>
<dbReference type="HOGENOM" id="CLU_054483_0_0_1"/>
<dbReference type="KEGG" id="ehx:EMIHUDRAFT_219685"/>
<dbReference type="Proteomes" id="UP000013827">
    <property type="component" value="Unassembled WGS sequence"/>
</dbReference>